<keyword evidence="4 8" id="KW-0720">Serine protease</keyword>
<feature type="compositionally biased region" description="Basic and acidic residues" evidence="11">
    <location>
        <begin position="412"/>
        <end position="428"/>
    </location>
</feature>
<dbReference type="GO" id="GO:0004252">
    <property type="term" value="F:serine-type endopeptidase activity"/>
    <property type="evidence" value="ECO:0007669"/>
    <property type="project" value="UniProtKB-UniRule"/>
</dbReference>
<feature type="compositionally biased region" description="Basic and acidic residues" evidence="11">
    <location>
        <begin position="79"/>
        <end position="91"/>
    </location>
</feature>
<feature type="active site" description="Charge relay system" evidence="8">
    <location>
        <position position="551"/>
    </location>
</feature>
<feature type="region of interest" description="Disordered" evidence="11">
    <location>
        <begin position="931"/>
        <end position="953"/>
    </location>
</feature>
<dbReference type="Pfam" id="PF00082">
    <property type="entry name" value="Peptidase_S8"/>
    <property type="match status" value="1"/>
</dbReference>
<evidence type="ECO:0000256" key="3">
    <source>
        <dbReference type="ARBA" id="ARBA00022801"/>
    </source>
</evidence>
<dbReference type="GeneID" id="34623260"/>
<feature type="region of interest" description="Disordered" evidence="11">
    <location>
        <begin position="3658"/>
        <end position="3717"/>
    </location>
</feature>
<gene>
    <name evidence="14" type="primary">LOC34623260</name>
</gene>
<dbReference type="PANTHER" id="PTHR43399:SF4">
    <property type="entry name" value="CELL WALL-ASSOCIATED PROTEASE"/>
    <property type="match status" value="1"/>
</dbReference>
<feature type="compositionally biased region" description="Basic and acidic residues" evidence="11">
    <location>
        <begin position="135"/>
        <end position="150"/>
    </location>
</feature>
<evidence type="ECO:0000259" key="12">
    <source>
        <dbReference type="Pfam" id="PF00082"/>
    </source>
</evidence>
<dbReference type="Proteomes" id="UP000515125">
    <property type="component" value="Unplaced"/>
</dbReference>
<reference evidence="14" key="1">
    <citation type="submission" date="2025-08" db="UniProtKB">
        <authorList>
            <consortium name="RefSeq"/>
        </authorList>
    </citation>
    <scope>IDENTIFICATION</scope>
</reference>
<feature type="coiled-coil region" evidence="10">
    <location>
        <begin position="1580"/>
        <end position="1607"/>
    </location>
</feature>
<keyword evidence="10" id="KW-0175">Coiled coil</keyword>
<protein>
    <recommendedName>
        <fullName evidence="7">subtilisin</fullName>
        <ecNumber evidence="7">3.4.21.62</ecNumber>
    </recommendedName>
</protein>
<evidence type="ECO:0000256" key="1">
    <source>
        <dbReference type="ARBA" id="ARBA00011073"/>
    </source>
</evidence>
<feature type="compositionally biased region" description="Polar residues" evidence="11">
    <location>
        <begin position="2250"/>
        <end position="2263"/>
    </location>
</feature>
<feature type="region of interest" description="Disordered" evidence="11">
    <location>
        <begin position="3896"/>
        <end position="3926"/>
    </location>
</feature>
<evidence type="ECO:0000256" key="9">
    <source>
        <dbReference type="RuleBase" id="RU003355"/>
    </source>
</evidence>
<feature type="compositionally biased region" description="Basic and acidic residues" evidence="11">
    <location>
        <begin position="3950"/>
        <end position="3959"/>
    </location>
</feature>
<feature type="region of interest" description="Disordered" evidence="11">
    <location>
        <begin position="107"/>
        <end position="164"/>
    </location>
</feature>
<dbReference type="PANTHER" id="PTHR43399">
    <property type="entry name" value="SUBTILISIN-RELATED"/>
    <property type="match status" value="1"/>
</dbReference>
<dbReference type="EC" id="3.4.21.62" evidence="7"/>
<dbReference type="PROSITE" id="PS00138">
    <property type="entry name" value="SUBTILASE_SER"/>
    <property type="match status" value="1"/>
</dbReference>
<comment type="similarity">
    <text evidence="1 8 9">Belongs to the peptidase S8 family.</text>
</comment>
<dbReference type="PRINTS" id="PR00723">
    <property type="entry name" value="SUBTILISIN"/>
</dbReference>
<sequence>MAFSITQIPRQILALSWNSPDSFRISIVSHRYIPTASLHEALPDAAPSEDYLNRRYTTLVTSQVSGLSSSEYDVSTEGDDTHLQDVKEGPGHDVSSFATIQNEQGLEEALKSQDTTAESFEGPPTKRKSNLRLGDLSELHQKPKLSHTEESNENGPKPYTSLPKHLNDWEVESHNSSDFSLSGADTKEYERAAPRGGSIQSQFHNQSAAPAGENDMQYGSQVDESADRRMAIETVLSVADTGSSISIPSPLAYSLLYRTRDITNPLNLANFLAEGQEWLIPGKGSLWEGLGRRVDSLFSGLFLRTASVLPNYKRNVIICYKEYKPSMWIEMFGHRNQFLRQLASLFQGTHRMQSVYLRNLGMEIFEVPPLWRIGEFVAKVLKLKNFVSHVYTDHMVSDFDTEVQLPLLDSDQSHEEGQVRVSQERDSPTDSTQHGTDSQNRAPNRRLEVMTNDPYTWQQWAIVDSGPTRWGIEAPNAWDVWTGLGVKPRFTVAVIDSGVDYEHPDLKNQIWRNPEEICGNGLDDDFNGFVDDCVGWDFVNGTNLPMDENGHGTASAGIIASEPNNGIGLTGVCWGCDILVLKALNEEIKGTISAFARSLDYAIGKGIKLSNNSYGGRGSGFKGLQEAVQRARQAGMIVVAAAGNYNGNNDNDKQPVFPASYDLDNVVSVAAISRNGQLAPFSSYGRKQVDVAAPGANIMATSARRSYRSVSGTSFAVPMVTGTIALLWTRRPHLNYRQVIQRLLRSVKKNPYLEGLIATGGTVDAWSTLAKEDTLDPYAARPVLPMTCATASCSPHATCTDAQGRAKCVGTFDCICPIGTVWNGVSGPSAQCLRISSPSRGPCTGNGGCGVNALCQALLTPEPLRTCSCTSGFKSLRLNSKEIAMAMAKSHMSSFDNTVCIREDILPEEQAYYLVTMHRERLRHLREPTASRTVTGRSVQTTPQSLGLPGSGLLNEQNLTPSYGTYIPTPLTSGLTNRSWSTSTPTSLQPGPHASMPYRGSAPQFPVVALPTTAGTKASTAPERPRMASLARASCTRYSHFAGARGVALLEQHVNALSFIEKALMIANEEPNLFPSLLCGGTTERRCRVQQIAEPKVSDKVQKAPKAAPAKPIPVQGLGTFDRPSDAMELQLLTSFLLHAAFCFEDGGKLHKAQKAIEDATQVYTDAKASHGHEPQWWKCLRPLERKLAVVHGKIRAQHDIADPVPTKVESPPWMSAVETAVSLCCRAEKFSLPSASTRSTKEYSSQAKSDCAFNELIASWELLDSHLPQTVRNASIGKGSPTQVDTELDRLHNSIGDLRKFEENEVYAAYLLAKAALTQRLWLLARAMSKCLARWHTASRTGAALLKQILDIETSLHLHEFLEELQLESNTDSCSPMKLQFSGASLNEPRPFSEARLQAIGRLGECLTSMEHSGESRDLVEICIATMWNVARPCLGSEFRHLIYRNIKKASDILECYQSSQISVRVQLAHQLAQYEVEQGLVNAARASLDKALVAECRNASCNAPKRERAVTGKQANVSTMATVVASASSMGPDSSMIETAELHSLTVCLERMHETVSILAGAPESCIPTLQLQHLVFNARGERSLEKVINNADDLRRKALEQLADEASKSDSCVASDDCQGSAKRALGSSEQTHASVVQKQPISCKGESTVKKLILAFGHLVSRAVQMGDNNATERAASALLSMVHGTEEYLDLSPEDAQFCGDTSKADLRIRLDPPFETEVAVSAVEAAYALAIGDFALVQEFCGRAIPLCHASSRRAILGALLQDVMQQGRVAQPVLLRLFKSTSSAAADHGGASERVGKAKQVRGQVAATTEGPAQAAITPDVMVLLQIEKAMLEQDPATQEQVLLQCGDALAVATGAVTSAAAESTESAAAVNCELWTRLAGASLSTSSGTLKWLAVGYAYQALGQNHWEVPYKIISTPNHRLQQWRGMAHAFAGLGLLAADLTSPGRVLAMRHLHQACRYGKETQCTQLLLFSAKGLCNVALSGVHGEIDREETCSALKDVLDMIPASCRPASMPLLSRMYMGLLWILCASKRWDELLRTAKAAMLLLPKALHEAIVKLQIFSLTRTEPPHLLSAVRALIKGEASREADLLLWFARLARKKCTMQSIALEAYDGALKLLQANKDPQAVLVHLELAKWFFSMRPPQYLASSHVSAAAKLIELCANSRHSLLLSPSRDADSEVQKAWEESAAGVLRLEGVSIRLDHLLLLHTQTVRLLSCSDAPTTAEALRQILDVSSQMLTQFSQQTRNADSQSEDLVQQEGDGGAERGTMLKEASASLQDSQNMNAGVAAASLCNPICLKRVDSTAKSVTPAECSTPNQLPTAPPGEACMSNLLASCMHSDSGETRKVSLCSNILVLAFRSLAELEALLFELGMEGCALRLTQLRARVTEAFLKLSLGSAGGSSAANDIETVHPALCLLEASLNIQLFRAAVACGCLSEARTLRSYFSPLAIRTWIAKLASAREGNMGISSMHERQERCFSVVTVDCTCSLISLGELLVTLGEQCLLIGEVGLSSLLGRTASLYIPRSARVLRQSSDSLFARNVSLLARSRLRQGDVNGPLPLLDTIVSDANESELEVPLALNIAETLWMFHVAKGSLSKALFIVRQIETALRELATASSTSTGLDTKNLCLDLEAGSQPESPHSSQPDTTKAKCASSATPPVIRSHELPCGRRSSPKGAPQYLLPIRVCKHRLTELQVEHIFSLHCLGWTTEGGALPFNWLPVFLEAVDLLNRVLDPTEDPALPLKPLRACAAGCLRGTRFLGAAMRFMWSYRENFHAKSWKRRNIALAPAPMPQIPPLVTPTDLQKCIEALHQLLVIALQFIAAHSDFSGVQQSALVWADMIAVARAHLVCLRHQLQLATLELSRADLHEALECSSLQTPIPNEAEPIADSGVLILASTSAGGRPRELQQWLYDSQCEETFSPAYWKSEEGRLTDVIQELEALGTVGLSRCLLDKPSRFGDVCSMPLLDLQWLCQYAMAKHNHLSLQGRKRMLDQGKNLNELCPWKPDGTEQGEHREMQVEDIRSAVAFVEKNAKGQSRASNYLASVTALDSRQGIRHSLCSPELEEAFAASVAGGHLTEATLLGEELILHVSGNRNGEQLDRTFATIATLQAARVAQIGKLLHLQHMNPQLTESVAAQELRILADSYKHANALPQFQPMKALLESQSSFGRMTNIAAPSPLAILNTWLPTNCCVVALYCARGFIFLAAANPPVHADGSASAWRFFVERRALPECILLDAGEAGQCLSPLCRESKSTQAVGAPYSHNARVHALLNELFEAMETQLLQWSLEDMLAQGQSGPCSELRSHLLLLPDMHLSHFAFECLPALKRVFGCRIFRDFSLHMFALRMKTHDSSSSVAAQLKRTVVKMHTGFARDKLVLLPEAVHYSPLHSVVTGGYHTQEGKVQQPPLAAEAGCGAATGLEASKSCTRKKTVSPQATQQDRYMHDWRSTVAAELAGFPKSGSTDGSPETPPRSNIIPELLCSKNPQAAWALSLDKLVLRYEDLNRALAGMDLTHLSLLGLLSLRGVESAGSSVSASPHGVYHKQKAAPISKEVETLLLLSFRGVGTIVVADEALSDQQKADLAKRFLTEVAGSQTTVCAALRLQQPCPAKNENNLDPVSKSCSTVGECSQPTKGSVVIVEQAPKASTAYSPVRGSGSDSWTPRESAEDAVFGRRKLTPEEHVPGNTSASRSSNVLQPGDFESPAGNIENALSPSFLPRGNLVVSISRDLQKGSPSCSALGLVDPITTCTSTALGGVTDIEPGESSFDCLSDDFSPATPSIPARLGDDNRNPQRHSAQYVMDDEPSSVSGGVHRQFSRFCAAVSWGFERARTHAFPALECLWHAEEQDRQRDTSELFGGFKKGLLAWDPKASLDSLCSSKWRIGKTGSQSMAPPAFEEQQPTQELHQHNASSSRVNTINARTAIVAKGSNATSRALRVVSPHEVDDHASLRSANSSDTGLNPASGGTFKSFCVLGATGGCEGSPSFRRRPMISRPSSMCVNNMKRLLGTASLTGDSLGRKSHWCSVLRSAGIGFEAPAAANFVAGELLKLQQAHVGANDGSPLIRFEPQQENYEARELLESALEARTDLQTQKWLMRQKHLNLSKRGGKKAMRDAGHKFQARGRSCGFDSTRSGAVACQFLWDAEQQLLLVCHTGDVKAILAHPVQERLTAERMVSEHAGKHDFTHFTAPAVAASRPFFKHQQPSPNFRGPNSSSGILSHSYDCIVLTREHSILDRDECRRLQGAGQSIQCAFLNSRWSETYNACLGAEKNALYRQHFPAFCSRP</sequence>
<proteinExistence type="inferred from homology"/>
<dbReference type="CDD" id="cd07473">
    <property type="entry name" value="Peptidases_S8_Subtilisin_like"/>
    <property type="match status" value="1"/>
</dbReference>
<dbReference type="PROSITE" id="PS00136">
    <property type="entry name" value="SUBTILASE_ASP"/>
    <property type="match status" value="1"/>
</dbReference>
<dbReference type="InterPro" id="IPR000209">
    <property type="entry name" value="Peptidase_S8/S53_dom"/>
</dbReference>
<dbReference type="InterPro" id="IPR023827">
    <property type="entry name" value="Peptidase_S8_Asp-AS"/>
</dbReference>
<feature type="active site" description="Charge relay system" evidence="8">
    <location>
        <position position="496"/>
    </location>
</feature>
<evidence type="ECO:0000256" key="4">
    <source>
        <dbReference type="ARBA" id="ARBA00022825"/>
    </source>
</evidence>
<feature type="compositionally biased region" description="Polar residues" evidence="11">
    <location>
        <begin position="931"/>
        <end position="944"/>
    </location>
</feature>
<dbReference type="InterPro" id="IPR023828">
    <property type="entry name" value="Peptidase_S8_Ser-AS"/>
</dbReference>
<feature type="region of interest" description="Disordered" evidence="11">
    <location>
        <begin position="3949"/>
        <end position="3971"/>
    </location>
</feature>
<dbReference type="RefSeq" id="XP_026191148.1">
    <property type="nucleotide sequence ID" value="XM_026335363.1"/>
</dbReference>
<name>A0A6P6RTK1_9EIME</name>
<dbReference type="SUPFAM" id="SSF52743">
    <property type="entry name" value="Subtilisin-like"/>
    <property type="match status" value="1"/>
</dbReference>
<keyword evidence="3 8" id="KW-0378">Hydrolase</keyword>
<feature type="compositionally biased region" description="Polar residues" evidence="11">
    <location>
        <begin position="2646"/>
        <end position="2657"/>
    </location>
</feature>
<evidence type="ECO:0000256" key="7">
    <source>
        <dbReference type="ARBA" id="ARBA00023619"/>
    </source>
</evidence>
<dbReference type="OrthoDB" id="531541at2759"/>
<dbReference type="InterPro" id="IPR051048">
    <property type="entry name" value="Peptidase_S8/S53_subtilisin"/>
</dbReference>
<feature type="compositionally biased region" description="Polar residues" evidence="11">
    <location>
        <begin position="3695"/>
        <end position="3706"/>
    </location>
</feature>
<feature type="region of interest" description="Disordered" evidence="11">
    <location>
        <begin position="67"/>
        <end position="95"/>
    </location>
</feature>
<keyword evidence="5" id="KW-0865">Zymogen</keyword>
<dbReference type="GO" id="GO:0006508">
    <property type="term" value="P:proteolysis"/>
    <property type="evidence" value="ECO:0007669"/>
    <property type="project" value="UniProtKB-KW"/>
</dbReference>
<evidence type="ECO:0000313" key="13">
    <source>
        <dbReference type="Proteomes" id="UP000515125"/>
    </source>
</evidence>
<organism evidence="13 14">
    <name type="scientific">Cyclospora cayetanensis</name>
    <dbReference type="NCBI Taxonomy" id="88456"/>
    <lineage>
        <taxon>Eukaryota</taxon>
        <taxon>Sar</taxon>
        <taxon>Alveolata</taxon>
        <taxon>Apicomplexa</taxon>
        <taxon>Conoidasida</taxon>
        <taxon>Coccidia</taxon>
        <taxon>Eucoccidiorida</taxon>
        <taxon>Eimeriorina</taxon>
        <taxon>Eimeriidae</taxon>
        <taxon>Cyclospora</taxon>
    </lineage>
</organism>
<comment type="catalytic activity">
    <reaction evidence="6">
        <text>Hydrolysis of proteins with broad specificity for peptide bonds, and a preference for a large uncharged residue in P1. Hydrolyzes peptide amides.</text>
        <dbReference type="EC" id="3.4.21.62"/>
    </reaction>
</comment>
<feature type="compositionally biased region" description="Polar residues" evidence="11">
    <location>
        <begin position="3961"/>
        <end position="3971"/>
    </location>
</feature>
<feature type="compositionally biased region" description="Polar residues" evidence="11">
    <location>
        <begin position="429"/>
        <end position="442"/>
    </location>
</feature>
<feature type="compositionally biased region" description="Polar residues" evidence="11">
    <location>
        <begin position="3909"/>
        <end position="3926"/>
    </location>
</feature>
<accession>A0A6P6RTK1</accession>
<feature type="active site" description="Charge relay system" evidence="8">
    <location>
        <position position="714"/>
    </location>
</feature>
<feature type="region of interest" description="Disordered" evidence="11">
    <location>
        <begin position="2643"/>
        <end position="2668"/>
    </location>
</feature>
<evidence type="ECO:0000256" key="10">
    <source>
        <dbReference type="SAM" id="Coils"/>
    </source>
</evidence>
<evidence type="ECO:0000256" key="6">
    <source>
        <dbReference type="ARBA" id="ARBA00023529"/>
    </source>
</evidence>
<keyword evidence="13" id="KW-1185">Reference proteome</keyword>
<evidence type="ECO:0000313" key="14">
    <source>
        <dbReference type="RefSeq" id="XP_026191148.1"/>
    </source>
</evidence>
<feature type="region of interest" description="Disordered" evidence="11">
    <location>
        <begin position="412"/>
        <end position="446"/>
    </location>
</feature>
<dbReference type="InterPro" id="IPR034204">
    <property type="entry name" value="PfSUB1-like_cat_dom"/>
</dbReference>
<keyword evidence="2 8" id="KW-0645">Protease</keyword>
<dbReference type="InterPro" id="IPR036852">
    <property type="entry name" value="Peptidase_S8/S53_dom_sf"/>
</dbReference>
<evidence type="ECO:0000256" key="11">
    <source>
        <dbReference type="SAM" id="MobiDB-lite"/>
    </source>
</evidence>
<dbReference type="PROSITE" id="PS51892">
    <property type="entry name" value="SUBTILASE"/>
    <property type="match status" value="1"/>
</dbReference>
<feature type="region of interest" description="Disordered" evidence="11">
    <location>
        <begin position="2250"/>
        <end position="2271"/>
    </location>
</feature>
<feature type="domain" description="Peptidase S8/S53" evidence="12">
    <location>
        <begin position="490"/>
        <end position="749"/>
    </location>
</feature>
<evidence type="ECO:0000256" key="2">
    <source>
        <dbReference type="ARBA" id="ARBA00022670"/>
    </source>
</evidence>
<evidence type="ECO:0000256" key="5">
    <source>
        <dbReference type="ARBA" id="ARBA00023145"/>
    </source>
</evidence>
<dbReference type="InterPro" id="IPR015500">
    <property type="entry name" value="Peptidase_S8_subtilisin-rel"/>
</dbReference>
<evidence type="ECO:0000256" key="8">
    <source>
        <dbReference type="PROSITE-ProRule" id="PRU01240"/>
    </source>
</evidence>
<dbReference type="Gene3D" id="3.40.50.200">
    <property type="entry name" value="Peptidase S8/S53 domain"/>
    <property type="match status" value="1"/>
</dbReference>